<dbReference type="AlphaFoldDB" id="A0A2J6QDK8"/>
<reference evidence="1 2" key="1">
    <citation type="submission" date="2016-05" db="EMBL/GenBank/DDBJ databases">
        <title>A degradative enzymes factory behind the ericoid mycorrhizal symbiosis.</title>
        <authorList>
            <consortium name="DOE Joint Genome Institute"/>
            <person name="Martino E."/>
            <person name="Morin E."/>
            <person name="Grelet G."/>
            <person name="Kuo A."/>
            <person name="Kohler A."/>
            <person name="Daghino S."/>
            <person name="Barry K."/>
            <person name="Choi C."/>
            <person name="Cichocki N."/>
            <person name="Clum A."/>
            <person name="Copeland A."/>
            <person name="Hainaut M."/>
            <person name="Haridas S."/>
            <person name="Labutti K."/>
            <person name="Lindquist E."/>
            <person name="Lipzen A."/>
            <person name="Khouja H.-R."/>
            <person name="Murat C."/>
            <person name="Ohm R."/>
            <person name="Olson A."/>
            <person name="Spatafora J."/>
            <person name="Veneault-Fourrey C."/>
            <person name="Henrissat B."/>
            <person name="Grigoriev I."/>
            <person name="Martin F."/>
            <person name="Perotto S."/>
        </authorList>
    </citation>
    <scope>NUCLEOTIDE SEQUENCE [LARGE SCALE GENOMIC DNA]</scope>
    <source>
        <strain evidence="1 2">UAMH 7357</strain>
    </source>
</reference>
<organism evidence="1 2">
    <name type="scientific">Hyaloscypha hepaticicola</name>
    <dbReference type="NCBI Taxonomy" id="2082293"/>
    <lineage>
        <taxon>Eukaryota</taxon>
        <taxon>Fungi</taxon>
        <taxon>Dikarya</taxon>
        <taxon>Ascomycota</taxon>
        <taxon>Pezizomycotina</taxon>
        <taxon>Leotiomycetes</taxon>
        <taxon>Helotiales</taxon>
        <taxon>Hyaloscyphaceae</taxon>
        <taxon>Hyaloscypha</taxon>
    </lineage>
</organism>
<accession>A0A2J6QDK8</accession>
<dbReference type="EMBL" id="KZ613473">
    <property type="protein sequence ID" value="PMD24355.1"/>
    <property type="molecule type" value="Genomic_DNA"/>
</dbReference>
<dbReference type="Proteomes" id="UP000235672">
    <property type="component" value="Unassembled WGS sequence"/>
</dbReference>
<proteinExistence type="predicted"/>
<keyword evidence="2" id="KW-1185">Reference proteome</keyword>
<gene>
    <name evidence="1" type="ORF">NA56DRAFT_700843</name>
</gene>
<name>A0A2J6QDK8_9HELO</name>
<evidence type="ECO:0000313" key="2">
    <source>
        <dbReference type="Proteomes" id="UP000235672"/>
    </source>
</evidence>
<protein>
    <submittedName>
        <fullName evidence="1">Uncharacterized protein</fullName>
    </submittedName>
</protein>
<evidence type="ECO:0000313" key="1">
    <source>
        <dbReference type="EMBL" id="PMD24355.1"/>
    </source>
</evidence>
<sequence>MSSDNLVNQLITLSKLHPYALQINGTTGKVEESGIKIEDTEILDLFPQLRGALIKQLTGLKCYAPYPDGLINEFTAQLIFGEEGAKNAKDIHINSHLTQIFPLNDKIWLNQIDFSCHVEAYYNQKRIAEEEAATAIRHCSKSDGTMISVVFQPSPENRSPCRIHLLQLFQFSWDNSFLSNFPDLR</sequence>